<evidence type="ECO:0000313" key="2">
    <source>
        <dbReference type="EMBL" id="MDQ0454738.1"/>
    </source>
</evidence>
<name>A0ABU0I920_9HYPH</name>
<comment type="caution">
    <text evidence="2">The sequence shown here is derived from an EMBL/GenBank/DDBJ whole genome shotgun (WGS) entry which is preliminary data.</text>
</comment>
<dbReference type="Proteomes" id="UP001235269">
    <property type="component" value="Unassembled WGS sequence"/>
</dbReference>
<evidence type="ECO:0000256" key="1">
    <source>
        <dbReference type="SAM" id="SignalP"/>
    </source>
</evidence>
<feature type="signal peptide" evidence="1">
    <location>
        <begin position="1"/>
        <end position="22"/>
    </location>
</feature>
<reference evidence="2 3" key="1">
    <citation type="submission" date="2023-07" db="EMBL/GenBank/DDBJ databases">
        <title>Genomic Encyclopedia of Type Strains, Phase IV (KMG-IV): sequencing the most valuable type-strain genomes for metagenomic binning, comparative biology and taxonomic classification.</title>
        <authorList>
            <person name="Goeker M."/>
        </authorList>
    </citation>
    <scope>NUCLEOTIDE SEQUENCE [LARGE SCALE GENOMIC DNA]</scope>
    <source>
        <strain evidence="2 3">DSM 100301</strain>
    </source>
</reference>
<dbReference type="RefSeq" id="WP_307156939.1">
    <property type="nucleotide sequence ID" value="NZ_JAUSWH010000002.1"/>
</dbReference>
<accession>A0ABU0I920</accession>
<evidence type="ECO:0000313" key="3">
    <source>
        <dbReference type="Proteomes" id="UP001235269"/>
    </source>
</evidence>
<keyword evidence="3" id="KW-1185">Reference proteome</keyword>
<keyword evidence="1" id="KW-0732">Signal</keyword>
<organism evidence="2 3">
    <name type="scientific">Rhizobium paknamense</name>
    <dbReference type="NCBI Taxonomy" id="1206817"/>
    <lineage>
        <taxon>Bacteria</taxon>
        <taxon>Pseudomonadati</taxon>
        <taxon>Pseudomonadota</taxon>
        <taxon>Alphaproteobacteria</taxon>
        <taxon>Hyphomicrobiales</taxon>
        <taxon>Rhizobiaceae</taxon>
        <taxon>Rhizobium/Agrobacterium group</taxon>
        <taxon>Rhizobium</taxon>
    </lineage>
</organism>
<gene>
    <name evidence="2" type="ORF">QO005_001065</name>
</gene>
<dbReference type="EMBL" id="JAUSWH010000002">
    <property type="protein sequence ID" value="MDQ0454738.1"/>
    <property type="molecule type" value="Genomic_DNA"/>
</dbReference>
<feature type="chain" id="PRO_5045173727" evidence="1">
    <location>
        <begin position="23"/>
        <end position="155"/>
    </location>
</feature>
<protein>
    <submittedName>
        <fullName evidence="2">Uncharacterized protein</fullName>
    </submittedName>
</protein>
<proteinExistence type="predicted"/>
<sequence length="155" mass="16714">MRAYRRMIAVLGLVSASTPVFAAGVAQPQFAQVNGTCLKVSIGTQDMTKACSGILGRSLHADGRTGIYFFLGENHIVTFSGTLSTDRKRDAQEVDTIKVDEMLLNDGRSKDPQRVAAKGRCTTSRQTETTFIVSCSGSLRQGTAFAASFQIEKSK</sequence>